<evidence type="ECO:0000256" key="2">
    <source>
        <dbReference type="ARBA" id="ARBA00004370"/>
    </source>
</evidence>
<dbReference type="CDD" id="cd00075">
    <property type="entry name" value="HATPase"/>
    <property type="match status" value="1"/>
</dbReference>
<keyword evidence="7" id="KW-0418">Kinase</keyword>
<evidence type="ECO:0000256" key="1">
    <source>
        <dbReference type="ARBA" id="ARBA00000085"/>
    </source>
</evidence>
<dbReference type="CDD" id="cd06225">
    <property type="entry name" value="HAMP"/>
    <property type="match status" value="1"/>
</dbReference>
<keyword evidence="10 11" id="KW-0472">Membrane</keyword>
<gene>
    <name evidence="14" type="ORF">ACFPPB_06570</name>
</gene>
<evidence type="ECO:0000256" key="6">
    <source>
        <dbReference type="ARBA" id="ARBA00022692"/>
    </source>
</evidence>
<dbReference type="SUPFAM" id="SSF158472">
    <property type="entry name" value="HAMP domain-like"/>
    <property type="match status" value="1"/>
</dbReference>
<dbReference type="Pfam" id="PF00672">
    <property type="entry name" value="HAMP"/>
    <property type="match status" value="1"/>
</dbReference>
<dbReference type="Pfam" id="PF00512">
    <property type="entry name" value="HisKA"/>
    <property type="match status" value="1"/>
</dbReference>
<dbReference type="PROSITE" id="PS50109">
    <property type="entry name" value="HIS_KIN"/>
    <property type="match status" value="1"/>
</dbReference>
<dbReference type="Pfam" id="PF02518">
    <property type="entry name" value="HATPase_c"/>
    <property type="match status" value="1"/>
</dbReference>
<evidence type="ECO:0000256" key="10">
    <source>
        <dbReference type="ARBA" id="ARBA00023136"/>
    </source>
</evidence>
<keyword evidence="14" id="KW-0067">ATP-binding</keyword>
<evidence type="ECO:0000259" key="13">
    <source>
        <dbReference type="PROSITE" id="PS50885"/>
    </source>
</evidence>
<dbReference type="InterPro" id="IPR036890">
    <property type="entry name" value="HATPase_C_sf"/>
</dbReference>
<feature type="domain" description="HAMP" evidence="13">
    <location>
        <begin position="175"/>
        <end position="228"/>
    </location>
</feature>
<keyword evidence="4" id="KW-0597">Phosphoprotein</keyword>
<dbReference type="InterPro" id="IPR003661">
    <property type="entry name" value="HisK_dim/P_dom"/>
</dbReference>
<keyword evidence="15" id="KW-1185">Reference proteome</keyword>
<keyword evidence="14" id="KW-0547">Nucleotide-binding</keyword>
<dbReference type="GO" id="GO:0005524">
    <property type="term" value="F:ATP binding"/>
    <property type="evidence" value="ECO:0007669"/>
    <property type="project" value="UniProtKB-KW"/>
</dbReference>
<dbReference type="SMART" id="SM00304">
    <property type="entry name" value="HAMP"/>
    <property type="match status" value="1"/>
</dbReference>
<protein>
    <recommendedName>
        <fullName evidence="3">histidine kinase</fullName>
        <ecNumber evidence="3">2.7.13.3</ecNumber>
    </recommendedName>
</protein>
<evidence type="ECO:0000256" key="9">
    <source>
        <dbReference type="ARBA" id="ARBA00023012"/>
    </source>
</evidence>
<feature type="transmembrane region" description="Helical" evidence="11">
    <location>
        <begin position="12"/>
        <end position="31"/>
    </location>
</feature>
<dbReference type="PROSITE" id="PS50885">
    <property type="entry name" value="HAMP"/>
    <property type="match status" value="1"/>
</dbReference>
<evidence type="ECO:0000259" key="12">
    <source>
        <dbReference type="PROSITE" id="PS50109"/>
    </source>
</evidence>
<dbReference type="SUPFAM" id="SSF47384">
    <property type="entry name" value="Homodimeric domain of signal transducing histidine kinase"/>
    <property type="match status" value="1"/>
</dbReference>
<dbReference type="SMART" id="SM00387">
    <property type="entry name" value="HATPase_c"/>
    <property type="match status" value="1"/>
</dbReference>
<sequence>MKSIGARITFWYALSATLTVACLFIAGYVLLQNYIIRDLDLLNATEFSQIKARLGSDYPSLNPEIIDERIRQTTEYASVLFYISIDSPVRGNLFRSKNLTGNPLPDVPMKHVFEGTMPGVGELRIAEFVLPPFDVSIGTPMSQVRRTMVAYTEVCLALLIGMLLASIAIGLGLSRVMLRPVRLIGETANRIRSDNLTERIAVTGVEDEISDLATLLNQMFDRLESSFNQVRQFTAEVSHELKTPLSLVRLHAEKLLVEGSLSQAQEDAVLVQLEELARVNQMVDELLFLSRAEAQGIRMDLVVQDPHRFLRNFEQDVQALTEHQGCRFECTHRGEGLVAFEERWLRQVVLNILTNALRMSPPGGLITLRSELDGHIWRVSIEDEGPGLTGDQYERAFERFVRFGQVNTDDRGSGLGLAICRSIIQLHDGRIHAECGNGGTGLRVVFEIPAGHHDAVDKVHAAF</sequence>
<dbReference type="RefSeq" id="WP_377325575.1">
    <property type="nucleotide sequence ID" value="NZ_JBHSNG010000005.1"/>
</dbReference>
<evidence type="ECO:0000256" key="5">
    <source>
        <dbReference type="ARBA" id="ARBA00022679"/>
    </source>
</evidence>
<dbReference type="InterPro" id="IPR003594">
    <property type="entry name" value="HATPase_dom"/>
</dbReference>
<dbReference type="PROSITE" id="PS51257">
    <property type="entry name" value="PROKAR_LIPOPROTEIN"/>
    <property type="match status" value="1"/>
</dbReference>
<evidence type="ECO:0000256" key="8">
    <source>
        <dbReference type="ARBA" id="ARBA00022989"/>
    </source>
</evidence>
<feature type="domain" description="Histidine kinase" evidence="12">
    <location>
        <begin position="236"/>
        <end position="452"/>
    </location>
</feature>
<dbReference type="SUPFAM" id="SSF55874">
    <property type="entry name" value="ATPase domain of HSP90 chaperone/DNA topoisomerase II/histidine kinase"/>
    <property type="match status" value="1"/>
</dbReference>
<dbReference type="InterPro" id="IPR036097">
    <property type="entry name" value="HisK_dim/P_sf"/>
</dbReference>
<dbReference type="InterPro" id="IPR004358">
    <property type="entry name" value="Sig_transdc_His_kin-like_C"/>
</dbReference>
<dbReference type="PANTHER" id="PTHR45436">
    <property type="entry name" value="SENSOR HISTIDINE KINASE YKOH"/>
    <property type="match status" value="1"/>
</dbReference>
<dbReference type="Gene3D" id="1.10.287.130">
    <property type="match status" value="1"/>
</dbReference>
<dbReference type="CDD" id="cd00082">
    <property type="entry name" value="HisKA"/>
    <property type="match status" value="1"/>
</dbReference>
<proteinExistence type="predicted"/>
<dbReference type="EMBL" id="JBHSNG010000005">
    <property type="protein sequence ID" value="MFC5580771.1"/>
    <property type="molecule type" value="Genomic_DNA"/>
</dbReference>
<keyword evidence="5" id="KW-0808">Transferase</keyword>
<dbReference type="Proteomes" id="UP001596111">
    <property type="component" value="Unassembled WGS sequence"/>
</dbReference>
<keyword evidence="8 11" id="KW-1133">Transmembrane helix</keyword>
<evidence type="ECO:0000256" key="7">
    <source>
        <dbReference type="ARBA" id="ARBA00022777"/>
    </source>
</evidence>
<organism evidence="14 15">
    <name type="scientific">Rhodanobacter terrae</name>
    <dbReference type="NCBI Taxonomy" id="418647"/>
    <lineage>
        <taxon>Bacteria</taxon>
        <taxon>Pseudomonadati</taxon>
        <taxon>Pseudomonadota</taxon>
        <taxon>Gammaproteobacteria</taxon>
        <taxon>Lysobacterales</taxon>
        <taxon>Rhodanobacteraceae</taxon>
        <taxon>Rhodanobacter</taxon>
    </lineage>
</organism>
<accession>A0ABW0SUT4</accession>
<dbReference type="PRINTS" id="PR00344">
    <property type="entry name" value="BCTRLSENSOR"/>
</dbReference>
<evidence type="ECO:0000256" key="4">
    <source>
        <dbReference type="ARBA" id="ARBA00022553"/>
    </source>
</evidence>
<evidence type="ECO:0000256" key="11">
    <source>
        <dbReference type="SAM" id="Phobius"/>
    </source>
</evidence>
<name>A0ABW0SUT4_9GAMM</name>
<feature type="transmembrane region" description="Helical" evidence="11">
    <location>
        <begin position="148"/>
        <end position="173"/>
    </location>
</feature>
<reference evidence="15" key="1">
    <citation type="journal article" date="2019" name="Int. J. Syst. Evol. Microbiol.">
        <title>The Global Catalogue of Microorganisms (GCM) 10K type strain sequencing project: providing services to taxonomists for standard genome sequencing and annotation.</title>
        <authorList>
            <consortium name="The Broad Institute Genomics Platform"/>
            <consortium name="The Broad Institute Genome Sequencing Center for Infectious Disease"/>
            <person name="Wu L."/>
            <person name="Ma J."/>
        </authorList>
    </citation>
    <scope>NUCLEOTIDE SEQUENCE [LARGE SCALE GENOMIC DNA]</scope>
    <source>
        <strain evidence="15">CGMCC 1.13587</strain>
    </source>
</reference>
<dbReference type="PANTHER" id="PTHR45436:SF5">
    <property type="entry name" value="SENSOR HISTIDINE KINASE TRCS"/>
    <property type="match status" value="1"/>
</dbReference>
<comment type="catalytic activity">
    <reaction evidence="1">
        <text>ATP + protein L-histidine = ADP + protein N-phospho-L-histidine.</text>
        <dbReference type="EC" id="2.7.13.3"/>
    </reaction>
</comment>
<keyword evidence="6 11" id="KW-0812">Transmembrane</keyword>
<dbReference type="SMART" id="SM00388">
    <property type="entry name" value="HisKA"/>
    <property type="match status" value="1"/>
</dbReference>
<dbReference type="InterPro" id="IPR003660">
    <property type="entry name" value="HAMP_dom"/>
</dbReference>
<dbReference type="Gene3D" id="3.30.565.10">
    <property type="entry name" value="Histidine kinase-like ATPase, C-terminal domain"/>
    <property type="match status" value="1"/>
</dbReference>
<dbReference type="InterPro" id="IPR050428">
    <property type="entry name" value="TCS_sensor_his_kinase"/>
</dbReference>
<dbReference type="EC" id="2.7.13.3" evidence="3"/>
<comment type="subcellular location">
    <subcellularLocation>
        <location evidence="2">Membrane</location>
    </subcellularLocation>
</comment>
<evidence type="ECO:0000313" key="15">
    <source>
        <dbReference type="Proteomes" id="UP001596111"/>
    </source>
</evidence>
<keyword evidence="9" id="KW-0902">Two-component regulatory system</keyword>
<dbReference type="Gene3D" id="6.10.340.10">
    <property type="match status" value="1"/>
</dbReference>
<evidence type="ECO:0000313" key="14">
    <source>
        <dbReference type="EMBL" id="MFC5580771.1"/>
    </source>
</evidence>
<comment type="caution">
    <text evidence="14">The sequence shown here is derived from an EMBL/GenBank/DDBJ whole genome shotgun (WGS) entry which is preliminary data.</text>
</comment>
<evidence type="ECO:0000256" key="3">
    <source>
        <dbReference type="ARBA" id="ARBA00012438"/>
    </source>
</evidence>
<dbReference type="InterPro" id="IPR005467">
    <property type="entry name" value="His_kinase_dom"/>
</dbReference>